<accession>A8FXK8</accession>
<dbReference type="eggNOG" id="ENOG503357K">
    <property type="taxonomic scope" value="Bacteria"/>
</dbReference>
<evidence type="ECO:0000256" key="1">
    <source>
        <dbReference type="SAM" id="Phobius"/>
    </source>
</evidence>
<feature type="transmembrane region" description="Helical" evidence="1">
    <location>
        <begin position="404"/>
        <end position="422"/>
    </location>
</feature>
<dbReference type="Pfam" id="PF13425">
    <property type="entry name" value="O-antigen_lig"/>
    <property type="match status" value="1"/>
</dbReference>
<keyword evidence="1" id="KW-1133">Transmembrane helix</keyword>
<reference evidence="2 3" key="1">
    <citation type="submission" date="2007-08" db="EMBL/GenBank/DDBJ databases">
        <title>Complete sequence of Shewanella sediminis HAW-EB3.</title>
        <authorList>
            <consortium name="US DOE Joint Genome Institute"/>
            <person name="Copeland A."/>
            <person name="Lucas S."/>
            <person name="Lapidus A."/>
            <person name="Barry K."/>
            <person name="Glavina del Rio T."/>
            <person name="Dalin E."/>
            <person name="Tice H."/>
            <person name="Pitluck S."/>
            <person name="Chertkov O."/>
            <person name="Brettin T."/>
            <person name="Bruce D."/>
            <person name="Detter J.C."/>
            <person name="Han C."/>
            <person name="Schmutz J."/>
            <person name="Larimer F."/>
            <person name="Land M."/>
            <person name="Hauser L."/>
            <person name="Kyrpides N."/>
            <person name="Kim E."/>
            <person name="Zhao J.-S."/>
            <person name="Richardson P."/>
        </authorList>
    </citation>
    <scope>NUCLEOTIDE SEQUENCE [LARGE SCALE GENOMIC DNA]</scope>
    <source>
        <strain evidence="2 3">HAW-EB3</strain>
    </source>
</reference>
<feature type="transmembrane region" description="Helical" evidence="1">
    <location>
        <begin position="20"/>
        <end position="43"/>
    </location>
</feature>
<keyword evidence="1" id="KW-0472">Membrane</keyword>
<dbReference type="EMBL" id="CP000821">
    <property type="protein sequence ID" value="ABV37581.1"/>
    <property type="molecule type" value="Genomic_DNA"/>
</dbReference>
<gene>
    <name evidence="2" type="ordered locus">Ssed_2974</name>
</gene>
<sequence length="433" mass="48939">MHTMRVQLLKERNEKVIVLLHHFVMWLMAGYLLSDMISGFALIRLGVDLKFSLIYKTPLFGLLLLLIGRYRFGLMLAILGAIVVLMIAPVISYFRVLQPAFFFVDFGYVVKMLMPMTIFVYFYVMSQEAPDWSYRWARIILWVCFASLCLNFLVALLGFGQVTYNTGGDNTAGSTGFIYAGNELGPTFIVIFGYALHKVWNDRPRIFYLALSLFSIGCGFIVATKTTMLAALILVVMVPIVNERQNLFRFTKFKAKLIIPLVVAVTILIISLFEILDSIGLLGRFQWFYEKRGLIGIIWSNRDIFIAEAMSIYMHQSTLIEQFFGQGIAVGLKQSVGKGSAEVDFVDALVWFGFIGLSICLMFYLFLIGLSAKLTVKRLSIHAPIIFLVNGLLLLLSILSGHIWFSGTLGISVGVINGLLWYEKMDFEKRSLV</sequence>
<evidence type="ECO:0008006" key="4">
    <source>
        <dbReference type="Google" id="ProtNLM"/>
    </source>
</evidence>
<feature type="transmembrane region" description="Helical" evidence="1">
    <location>
        <begin position="208"/>
        <end position="237"/>
    </location>
</feature>
<dbReference type="OrthoDB" id="5759643at2"/>
<dbReference type="AlphaFoldDB" id="A8FXK8"/>
<dbReference type="STRING" id="425104.Ssed_2974"/>
<dbReference type="Proteomes" id="UP000002015">
    <property type="component" value="Chromosome"/>
</dbReference>
<keyword evidence="1" id="KW-0812">Transmembrane</keyword>
<keyword evidence="3" id="KW-1185">Reference proteome</keyword>
<feature type="transmembrane region" description="Helical" evidence="1">
    <location>
        <begin position="100"/>
        <end position="124"/>
    </location>
</feature>
<proteinExistence type="predicted"/>
<name>A8FXK8_SHESH</name>
<dbReference type="InterPro" id="IPR049504">
    <property type="entry name" value="O-antigen_lig"/>
</dbReference>
<feature type="transmembrane region" description="Helical" evidence="1">
    <location>
        <begin position="257"/>
        <end position="282"/>
    </location>
</feature>
<dbReference type="KEGG" id="sse:Ssed_2974"/>
<evidence type="ECO:0000313" key="2">
    <source>
        <dbReference type="EMBL" id="ABV37581.1"/>
    </source>
</evidence>
<dbReference type="HOGENOM" id="CLU_632969_0_0_6"/>
<dbReference type="RefSeq" id="WP_012143311.1">
    <property type="nucleotide sequence ID" value="NC_009831.1"/>
</dbReference>
<organism evidence="2 3">
    <name type="scientific">Shewanella sediminis (strain HAW-EB3)</name>
    <dbReference type="NCBI Taxonomy" id="425104"/>
    <lineage>
        <taxon>Bacteria</taxon>
        <taxon>Pseudomonadati</taxon>
        <taxon>Pseudomonadota</taxon>
        <taxon>Gammaproteobacteria</taxon>
        <taxon>Alteromonadales</taxon>
        <taxon>Shewanellaceae</taxon>
        <taxon>Shewanella</taxon>
    </lineage>
</organism>
<feature type="transmembrane region" description="Helical" evidence="1">
    <location>
        <begin position="74"/>
        <end position="94"/>
    </location>
</feature>
<feature type="transmembrane region" description="Helical" evidence="1">
    <location>
        <begin position="348"/>
        <end position="367"/>
    </location>
</feature>
<protein>
    <recommendedName>
        <fullName evidence="4">O-antigen polymerase</fullName>
    </recommendedName>
</protein>
<evidence type="ECO:0000313" key="3">
    <source>
        <dbReference type="Proteomes" id="UP000002015"/>
    </source>
</evidence>
<feature type="transmembrane region" description="Helical" evidence="1">
    <location>
        <begin position="136"/>
        <end position="157"/>
    </location>
</feature>
<feature type="transmembrane region" description="Helical" evidence="1">
    <location>
        <begin position="379"/>
        <end position="398"/>
    </location>
</feature>
<feature type="transmembrane region" description="Helical" evidence="1">
    <location>
        <begin position="177"/>
        <end position="196"/>
    </location>
</feature>